<protein>
    <submittedName>
        <fullName evidence="2">Uncharacterized protein</fullName>
    </submittedName>
</protein>
<name>A0ABQ5ADT5_9ASTR</name>
<feature type="transmembrane region" description="Helical" evidence="1">
    <location>
        <begin position="382"/>
        <end position="404"/>
    </location>
</feature>
<comment type="caution">
    <text evidence="2">The sequence shown here is derived from an EMBL/GenBank/DDBJ whole genome shotgun (WGS) entry which is preliminary data.</text>
</comment>
<gene>
    <name evidence="2" type="ORF">Tco_0821999</name>
</gene>
<evidence type="ECO:0000313" key="3">
    <source>
        <dbReference type="Proteomes" id="UP001151760"/>
    </source>
</evidence>
<feature type="transmembrane region" description="Helical" evidence="1">
    <location>
        <begin position="333"/>
        <end position="362"/>
    </location>
</feature>
<sequence length="516" mass="56097">MYTFSPMMVANSRKHHSRVRPYTRDVLAINTNLDIQKNHYPLDFRNRKGDEARIKNTWYNQGYCRDHMLLSAYCCFTTLLSVYCSRGCQFLFRPVFSSGCASLGGLSVGVAKAVGFLVLVSLCCGFYCDVVGVVISFAGILEVYCVPVVVCCVFAVLVVGPCLIVDLSDLAVPYNDVLYDLAVLLAVVVCSVTVYFVVAFFRPGLGFFLGSVGSGLFLVDSSVLVADLSVLCVFTVCFPDSAGFLAVLVFRCLICCPVRGGLDFWTVGFLVCSVHLCADCPPFADGWCCLWCDWVVLAAVVLSGFSVFVTGVLVWLGLCVLLSWGPLFWLLSVFLYCVLVFPLLLRLSVVHFCVVAVSNLGSGRPLYVLSVPVRLSSVVSEFAAVVGLLLFSFGPLFIPLVLFWSVGSSHLAGLVGWLWLLSCVTGCPLDCWGGLQSVMLLCSVLFDFELVVFCDFSLIPFDAGFMSFSSDLLTVPGGIHVLVHSVWSTVCCPGTWLLLFLLIGGTVCVVELPVLV</sequence>
<feature type="transmembrane region" description="Helical" evidence="1">
    <location>
        <begin position="116"/>
        <end position="140"/>
    </location>
</feature>
<proteinExistence type="predicted"/>
<keyword evidence="1" id="KW-1133">Transmembrane helix</keyword>
<reference evidence="2" key="2">
    <citation type="submission" date="2022-01" db="EMBL/GenBank/DDBJ databases">
        <authorList>
            <person name="Yamashiro T."/>
            <person name="Shiraishi A."/>
            <person name="Satake H."/>
            <person name="Nakayama K."/>
        </authorList>
    </citation>
    <scope>NUCLEOTIDE SEQUENCE</scope>
</reference>
<keyword evidence="3" id="KW-1185">Reference proteome</keyword>
<reference evidence="2" key="1">
    <citation type="journal article" date="2022" name="Int. J. Mol. Sci.">
        <title>Draft Genome of Tanacetum Coccineum: Genomic Comparison of Closely Related Tanacetum-Family Plants.</title>
        <authorList>
            <person name="Yamashiro T."/>
            <person name="Shiraishi A."/>
            <person name="Nakayama K."/>
            <person name="Satake H."/>
        </authorList>
    </citation>
    <scope>NUCLEOTIDE SEQUENCE</scope>
</reference>
<organism evidence="2 3">
    <name type="scientific">Tanacetum coccineum</name>
    <dbReference type="NCBI Taxonomy" id="301880"/>
    <lineage>
        <taxon>Eukaryota</taxon>
        <taxon>Viridiplantae</taxon>
        <taxon>Streptophyta</taxon>
        <taxon>Embryophyta</taxon>
        <taxon>Tracheophyta</taxon>
        <taxon>Spermatophyta</taxon>
        <taxon>Magnoliopsida</taxon>
        <taxon>eudicotyledons</taxon>
        <taxon>Gunneridae</taxon>
        <taxon>Pentapetalae</taxon>
        <taxon>asterids</taxon>
        <taxon>campanulids</taxon>
        <taxon>Asterales</taxon>
        <taxon>Asteraceae</taxon>
        <taxon>Asteroideae</taxon>
        <taxon>Anthemideae</taxon>
        <taxon>Anthemidinae</taxon>
        <taxon>Tanacetum</taxon>
    </lineage>
</organism>
<accession>A0ABQ5ADT5</accession>
<feature type="transmembrane region" description="Helical" evidence="1">
    <location>
        <begin position="496"/>
        <end position="515"/>
    </location>
</feature>
<feature type="transmembrane region" description="Helical" evidence="1">
    <location>
        <begin position="221"/>
        <end position="250"/>
    </location>
</feature>
<evidence type="ECO:0000313" key="2">
    <source>
        <dbReference type="EMBL" id="GJT00830.1"/>
    </source>
</evidence>
<dbReference type="Proteomes" id="UP001151760">
    <property type="component" value="Unassembled WGS sequence"/>
</dbReference>
<keyword evidence="1" id="KW-0472">Membrane</keyword>
<feature type="transmembrane region" description="Helical" evidence="1">
    <location>
        <begin position="262"/>
        <end position="284"/>
    </location>
</feature>
<feature type="transmembrane region" description="Helical" evidence="1">
    <location>
        <begin position="411"/>
        <end position="432"/>
    </location>
</feature>
<feature type="transmembrane region" description="Helical" evidence="1">
    <location>
        <begin position="146"/>
        <end position="165"/>
    </location>
</feature>
<feature type="transmembrane region" description="Helical" evidence="1">
    <location>
        <begin position="177"/>
        <end position="201"/>
    </location>
</feature>
<evidence type="ECO:0000256" key="1">
    <source>
        <dbReference type="SAM" id="Phobius"/>
    </source>
</evidence>
<feature type="transmembrane region" description="Helical" evidence="1">
    <location>
        <begin position="296"/>
        <end position="321"/>
    </location>
</feature>
<dbReference type="EMBL" id="BQNB010012226">
    <property type="protein sequence ID" value="GJT00830.1"/>
    <property type="molecule type" value="Genomic_DNA"/>
</dbReference>
<keyword evidence="1" id="KW-0812">Transmembrane</keyword>